<evidence type="ECO:0000259" key="1">
    <source>
        <dbReference type="PROSITE" id="PS51186"/>
    </source>
</evidence>
<dbReference type="InterPro" id="IPR016181">
    <property type="entry name" value="Acyl_CoA_acyltransferase"/>
</dbReference>
<dbReference type="Proteomes" id="UP001223586">
    <property type="component" value="Unassembled WGS sequence"/>
</dbReference>
<dbReference type="Pfam" id="PF00583">
    <property type="entry name" value="Acetyltransf_1"/>
    <property type="match status" value="1"/>
</dbReference>
<keyword evidence="3" id="KW-1185">Reference proteome</keyword>
<feature type="domain" description="N-acetyltransferase" evidence="1">
    <location>
        <begin position="1"/>
        <end position="173"/>
    </location>
</feature>
<reference evidence="2 3" key="1">
    <citation type="submission" date="2023-07" db="EMBL/GenBank/DDBJ databases">
        <title>Genomic Encyclopedia of Type Strains, Phase IV (KMG-IV): sequencing the most valuable type-strain genomes for metagenomic binning, comparative biology and taxonomic classification.</title>
        <authorList>
            <person name="Goeker M."/>
        </authorList>
    </citation>
    <scope>NUCLEOTIDE SEQUENCE [LARGE SCALE GENOMIC DNA]</scope>
    <source>
        <strain evidence="2 3">DSM 23837</strain>
    </source>
</reference>
<dbReference type="Gene3D" id="3.40.630.30">
    <property type="match status" value="1"/>
</dbReference>
<evidence type="ECO:0000313" key="2">
    <source>
        <dbReference type="EMBL" id="MDQ0176347.1"/>
    </source>
</evidence>
<protein>
    <submittedName>
        <fullName evidence="2">L-amino acid N-acyltransferase YncA</fullName>
    </submittedName>
</protein>
<organism evidence="2 3">
    <name type="scientific">Bacillus chungangensis</name>
    <dbReference type="NCBI Taxonomy" id="587633"/>
    <lineage>
        <taxon>Bacteria</taxon>
        <taxon>Bacillati</taxon>
        <taxon>Bacillota</taxon>
        <taxon>Bacilli</taxon>
        <taxon>Bacillales</taxon>
        <taxon>Bacillaceae</taxon>
        <taxon>Bacillus</taxon>
    </lineage>
</organism>
<dbReference type="PROSITE" id="PS51186">
    <property type="entry name" value="GNAT"/>
    <property type="match status" value="1"/>
</dbReference>
<dbReference type="CDD" id="cd04301">
    <property type="entry name" value="NAT_SF"/>
    <property type="match status" value="1"/>
</dbReference>
<dbReference type="SUPFAM" id="SSF55729">
    <property type="entry name" value="Acyl-CoA N-acyltransferases (Nat)"/>
    <property type="match status" value="1"/>
</dbReference>
<comment type="caution">
    <text evidence="2">The sequence shown here is derived from an EMBL/GenBank/DDBJ whole genome shotgun (WGS) entry which is preliminary data.</text>
</comment>
<dbReference type="InterPro" id="IPR000182">
    <property type="entry name" value="GNAT_dom"/>
</dbReference>
<name>A0ABT9WST1_9BACI</name>
<dbReference type="RefSeq" id="WP_307229430.1">
    <property type="nucleotide sequence ID" value="NZ_JAUSTT010000012.1"/>
</dbReference>
<proteinExistence type="predicted"/>
<sequence>MNIRKGNIADIKGIAKVHVDSWKSTYDGIVSRNYLDGLSYGEREEKWRHVFKQGFSSSSLFVAENEHGEIIGFANGGKERTGKYKYDGELYAIYLLKKYARQQIGKYLLKQVALDLFTKGYQSMLVWVLAENPSRHFYEAFNPVEVDTQQIKIGSDTFEEIAYGWEHLQNLLN</sequence>
<dbReference type="EMBL" id="JAUSTT010000012">
    <property type="protein sequence ID" value="MDQ0176347.1"/>
    <property type="molecule type" value="Genomic_DNA"/>
</dbReference>
<accession>A0ABT9WST1</accession>
<gene>
    <name evidence="2" type="ORF">J2S08_002191</name>
</gene>
<evidence type="ECO:0000313" key="3">
    <source>
        <dbReference type="Proteomes" id="UP001223586"/>
    </source>
</evidence>